<evidence type="ECO:0000313" key="3">
    <source>
        <dbReference type="EMBL" id="MDT9600175.1"/>
    </source>
</evidence>
<evidence type="ECO:0000259" key="2">
    <source>
        <dbReference type="Pfam" id="PF21320"/>
    </source>
</evidence>
<dbReference type="EMBL" id="JAVUPU010000007">
    <property type="protein sequence ID" value="MDT9600175.1"/>
    <property type="molecule type" value="Genomic_DNA"/>
</dbReference>
<dbReference type="InterPro" id="IPR053173">
    <property type="entry name" value="SAM-binding_MTase"/>
</dbReference>
<organism evidence="3 4">
    <name type="scientific">Sphingosinicella rhizophila</name>
    <dbReference type="NCBI Taxonomy" id="3050082"/>
    <lineage>
        <taxon>Bacteria</taxon>
        <taxon>Pseudomonadati</taxon>
        <taxon>Pseudomonadota</taxon>
        <taxon>Alphaproteobacteria</taxon>
        <taxon>Sphingomonadales</taxon>
        <taxon>Sphingosinicellaceae</taxon>
        <taxon>Sphingosinicella</taxon>
    </lineage>
</organism>
<evidence type="ECO:0000313" key="4">
    <source>
        <dbReference type="Proteomes" id="UP001259572"/>
    </source>
</evidence>
<dbReference type="InterPro" id="IPR025714">
    <property type="entry name" value="Methyltranfer_dom"/>
</dbReference>
<feature type="domain" description="Methyltransferase" evidence="1">
    <location>
        <begin position="185"/>
        <end position="298"/>
    </location>
</feature>
<keyword evidence="4" id="KW-1185">Reference proteome</keyword>
<dbReference type="GO" id="GO:0032259">
    <property type="term" value="P:methylation"/>
    <property type="evidence" value="ECO:0007669"/>
    <property type="project" value="UniProtKB-KW"/>
</dbReference>
<dbReference type="PANTHER" id="PTHR45128:SF2">
    <property type="entry name" value="METHYLTRANSFERASE DOMAIN-CONTAINING PROTEIN"/>
    <property type="match status" value="1"/>
</dbReference>
<dbReference type="SUPFAM" id="SSF53335">
    <property type="entry name" value="S-adenosyl-L-methionine-dependent methyltransferases"/>
    <property type="match status" value="1"/>
</dbReference>
<dbReference type="Pfam" id="PF21320">
    <property type="entry name" value="WHD_Rv2258c"/>
    <property type="match status" value="1"/>
</dbReference>
<accession>A0ABU3QB45</accession>
<reference evidence="3 4" key="1">
    <citation type="submission" date="2023-05" db="EMBL/GenBank/DDBJ databases">
        <authorList>
            <person name="Guo Y."/>
        </authorList>
    </citation>
    <scope>NUCLEOTIDE SEQUENCE [LARGE SCALE GENOMIC DNA]</scope>
    <source>
        <strain evidence="3 4">GR2756</strain>
    </source>
</reference>
<dbReference type="EC" id="2.1.1.-" evidence="3"/>
<evidence type="ECO:0000259" key="1">
    <source>
        <dbReference type="Pfam" id="PF13847"/>
    </source>
</evidence>
<dbReference type="GO" id="GO:0008168">
    <property type="term" value="F:methyltransferase activity"/>
    <property type="evidence" value="ECO:0007669"/>
    <property type="project" value="UniProtKB-KW"/>
</dbReference>
<comment type="caution">
    <text evidence="3">The sequence shown here is derived from an EMBL/GenBank/DDBJ whole genome shotgun (WGS) entry which is preliminary data.</text>
</comment>
<protein>
    <submittedName>
        <fullName evidence="3">Class I SAM-dependent methyltransferase</fullName>
        <ecNumber evidence="3">2.1.1.-</ecNumber>
    </submittedName>
</protein>
<dbReference type="PANTHER" id="PTHR45128">
    <property type="entry name" value="METHYLTRANSFERASE TYPE 11"/>
    <property type="match status" value="1"/>
</dbReference>
<gene>
    <name evidence="3" type="ORF">RQX22_14535</name>
</gene>
<dbReference type="InterPro" id="IPR029063">
    <property type="entry name" value="SAM-dependent_MTases_sf"/>
</dbReference>
<dbReference type="RefSeq" id="WP_315727273.1">
    <property type="nucleotide sequence ID" value="NZ_JAVUPU010000007.1"/>
</dbReference>
<sequence length="365" mass="39130">MSDTILIHHQEAAPTSIDERALEQFSGKVMADVGSALAVLLSFIGDQTGVYRAMRDLGPSGFEEIAEAAGVDARYLLEWLSANAAAGYVDYDPEQETFRLSPEQAIVLAQEGHPACFQGFMQQVTAQFTTHEKAIDTFRSGKGRGWEDHHACCFCGTDRFFRPGYAANLIGAWLPALEGVVEKLQSGATVADVGCGHGSSTILMAEAFPKSTFHGFDFHRPSVQEARNGAASVGLANVSFETAAAKSYPGNSYDLVCMFDALHDMGDPVGAARHIRETLAPDGTLMLVEPLAGDSLADNLNLVSQLFYAASTLICTPASRAQEVGLALGAQAGEKRIVEVLREAGFTRIRRAAETPVNMIIEARP</sequence>
<keyword evidence="3" id="KW-0808">Transferase</keyword>
<proteinExistence type="predicted"/>
<dbReference type="InterPro" id="IPR048711">
    <property type="entry name" value="WHD_Rv2258c"/>
</dbReference>
<feature type="domain" description="S-adenosylmethionine-dependent methyltransferase Rv2258c-like winged HTH" evidence="2">
    <location>
        <begin position="36"/>
        <end position="109"/>
    </location>
</feature>
<dbReference type="Pfam" id="PF13847">
    <property type="entry name" value="Methyltransf_31"/>
    <property type="match status" value="1"/>
</dbReference>
<dbReference type="CDD" id="cd02440">
    <property type="entry name" value="AdoMet_MTases"/>
    <property type="match status" value="1"/>
</dbReference>
<dbReference type="Gene3D" id="3.40.50.150">
    <property type="entry name" value="Vaccinia Virus protein VP39"/>
    <property type="match status" value="1"/>
</dbReference>
<name>A0ABU3QB45_9SPHN</name>
<keyword evidence="3" id="KW-0489">Methyltransferase</keyword>
<dbReference type="Proteomes" id="UP001259572">
    <property type="component" value="Unassembled WGS sequence"/>
</dbReference>